<proteinExistence type="predicted"/>
<dbReference type="CDD" id="cd08545">
    <property type="entry name" value="YcnI_like"/>
    <property type="match status" value="1"/>
</dbReference>
<organism evidence="3 4">
    <name type="scientific">Paracoccus laeviglucosivorans</name>
    <dbReference type="NCBI Taxonomy" id="1197861"/>
    <lineage>
        <taxon>Bacteria</taxon>
        <taxon>Pseudomonadati</taxon>
        <taxon>Pseudomonadota</taxon>
        <taxon>Alphaproteobacteria</taxon>
        <taxon>Rhodobacterales</taxon>
        <taxon>Paracoccaceae</taxon>
        <taxon>Paracoccus</taxon>
    </lineage>
</organism>
<dbReference type="InterPro" id="IPR058248">
    <property type="entry name" value="Lxx211020-like"/>
</dbReference>
<dbReference type="InterPro" id="IPR036182">
    <property type="entry name" value="PCuAC_sf"/>
</dbReference>
<feature type="signal peptide" evidence="1">
    <location>
        <begin position="1"/>
        <end position="23"/>
    </location>
</feature>
<dbReference type="InterPro" id="IPR012533">
    <property type="entry name" value="YcnI-copper_dom"/>
</dbReference>
<feature type="domain" description="YncI copper-binding" evidence="2">
    <location>
        <begin position="24"/>
        <end position="165"/>
    </location>
</feature>
<gene>
    <name evidence="3" type="ORF">SAMN06265221_101119</name>
</gene>
<dbReference type="PIRSF" id="PIRSF037139">
    <property type="entry name" value="UCP037139"/>
    <property type="match status" value="1"/>
</dbReference>
<dbReference type="EMBL" id="FXTK01000001">
    <property type="protein sequence ID" value="SMO34093.1"/>
    <property type="molecule type" value="Genomic_DNA"/>
</dbReference>
<dbReference type="SUPFAM" id="SSF110087">
    <property type="entry name" value="DR1885-like metal-binding protein"/>
    <property type="match status" value="1"/>
</dbReference>
<dbReference type="Pfam" id="PF07987">
    <property type="entry name" value="DUF1775"/>
    <property type="match status" value="1"/>
</dbReference>
<evidence type="ECO:0000256" key="1">
    <source>
        <dbReference type="SAM" id="SignalP"/>
    </source>
</evidence>
<evidence type="ECO:0000259" key="2">
    <source>
        <dbReference type="Pfam" id="PF07987"/>
    </source>
</evidence>
<dbReference type="Gene3D" id="2.60.40.1890">
    <property type="entry name" value="PCu(A)C copper chaperone"/>
    <property type="match status" value="1"/>
</dbReference>
<keyword evidence="1" id="KW-0732">Signal</keyword>
<evidence type="ECO:0000313" key="3">
    <source>
        <dbReference type="EMBL" id="SMO34093.1"/>
    </source>
</evidence>
<dbReference type="AlphaFoldDB" id="A0A521AH43"/>
<sequence>MKNRISGALLGAMLATASSPALAHVTLEQPEAAAGGGYKAVLRVGHGCGDKATRTLRVTIPDGFYDAKPMPKPGWQLQTTTGAYAKPFNNHGTQMTEGVREIVWTGGELPDEWYDEFTFRGTVGPELAAGSTIFFPTVQECDGAKEKWVDVTGAAAVPNPAPALVITQAKGDQHAHGGHDAPGAVMLGDIGISGQFTRATPPGARIAGGFMVLKNDGDTDDRLVSATSPIAGSVEIHEMTMQGDVMKMRQLPDGVPLRAGQTVELKPGGYHLMLMDLTQPLAQGETVPLTLVFEQAGQVDVTLPVGPINAKGAEHAHH</sequence>
<accession>A0A521AH43</accession>
<dbReference type="InterPro" id="IPR038507">
    <property type="entry name" value="YcnI-like_sf"/>
</dbReference>
<keyword evidence="4" id="KW-1185">Reference proteome</keyword>
<dbReference type="RefSeq" id="WP_142661248.1">
    <property type="nucleotide sequence ID" value="NZ_FXTK01000001.1"/>
</dbReference>
<dbReference type="InterPro" id="IPR007410">
    <property type="entry name" value="LpqE-like"/>
</dbReference>
<reference evidence="3 4" key="1">
    <citation type="submission" date="2017-05" db="EMBL/GenBank/DDBJ databases">
        <authorList>
            <person name="Varghese N."/>
            <person name="Submissions S."/>
        </authorList>
    </citation>
    <scope>NUCLEOTIDE SEQUENCE [LARGE SCALE GENOMIC DNA]</scope>
    <source>
        <strain evidence="3 4">DSM 100094</strain>
    </source>
</reference>
<dbReference type="PANTHER" id="PTHR36302:SF1">
    <property type="entry name" value="COPPER CHAPERONE PCU(A)C"/>
    <property type="match status" value="1"/>
</dbReference>
<dbReference type="Pfam" id="PF04314">
    <property type="entry name" value="PCuAC"/>
    <property type="match status" value="1"/>
</dbReference>
<dbReference type="InterPro" id="IPR021174">
    <property type="entry name" value="UCP037139"/>
</dbReference>
<dbReference type="OrthoDB" id="9796962at2"/>
<dbReference type="Gene3D" id="2.60.40.2230">
    <property type="entry name" value="Uncharacterised protein YcnI-like PF07987, DUF1775"/>
    <property type="match status" value="1"/>
</dbReference>
<name>A0A521AH43_9RHOB</name>
<feature type="chain" id="PRO_5022012982" description="YncI copper-binding domain-containing protein" evidence="1">
    <location>
        <begin position="24"/>
        <end position="318"/>
    </location>
</feature>
<protein>
    <recommendedName>
        <fullName evidence="2">YncI copper-binding domain-containing protein</fullName>
    </recommendedName>
</protein>
<dbReference type="PANTHER" id="PTHR36302">
    <property type="entry name" value="BLR7088 PROTEIN"/>
    <property type="match status" value="1"/>
</dbReference>
<evidence type="ECO:0000313" key="4">
    <source>
        <dbReference type="Proteomes" id="UP000319014"/>
    </source>
</evidence>
<dbReference type="Proteomes" id="UP000319014">
    <property type="component" value="Unassembled WGS sequence"/>
</dbReference>